<sequence length="110" mass="12679">MIGYLEDQSLLLVVQEYRTTFRSIDLCHVVAPQASIVLSPILVGTTWKRYMYIEPKTKTTVEPSDKEPPNLQAQRRRAQIAKALLLNQRQLNKGQKKMLRPQTQQIPMST</sequence>
<dbReference type="Proteomes" id="UP001458880">
    <property type="component" value="Unassembled WGS sequence"/>
</dbReference>
<protein>
    <submittedName>
        <fullName evidence="1">Uncharacterized protein</fullName>
    </submittedName>
</protein>
<name>A0AAW1HWM1_POPJA</name>
<dbReference type="AlphaFoldDB" id="A0AAW1HWM1"/>
<reference evidence="1 2" key="1">
    <citation type="journal article" date="2024" name="BMC Genomics">
        <title>De novo assembly and annotation of Popillia japonica's genome with initial clues to its potential as an invasive pest.</title>
        <authorList>
            <person name="Cucini C."/>
            <person name="Boschi S."/>
            <person name="Funari R."/>
            <person name="Cardaioli E."/>
            <person name="Iannotti N."/>
            <person name="Marturano G."/>
            <person name="Paoli F."/>
            <person name="Bruttini M."/>
            <person name="Carapelli A."/>
            <person name="Frati F."/>
            <person name="Nardi F."/>
        </authorList>
    </citation>
    <scope>NUCLEOTIDE SEQUENCE [LARGE SCALE GENOMIC DNA]</scope>
    <source>
        <strain evidence="1">DMR45628</strain>
    </source>
</reference>
<gene>
    <name evidence="1" type="ORF">QE152_g38534</name>
</gene>
<proteinExistence type="predicted"/>
<evidence type="ECO:0000313" key="2">
    <source>
        <dbReference type="Proteomes" id="UP001458880"/>
    </source>
</evidence>
<comment type="caution">
    <text evidence="1">The sequence shown here is derived from an EMBL/GenBank/DDBJ whole genome shotgun (WGS) entry which is preliminary data.</text>
</comment>
<accession>A0AAW1HWM1</accession>
<keyword evidence="2" id="KW-1185">Reference proteome</keyword>
<evidence type="ECO:0000313" key="1">
    <source>
        <dbReference type="EMBL" id="KAK9681143.1"/>
    </source>
</evidence>
<dbReference type="EMBL" id="JASPKY010000841">
    <property type="protein sequence ID" value="KAK9681143.1"/>
    <property type="molecule type" value="Genomic_DNA"/>
</dbReference>
<organism evidence="1 2">
    <name type="scientific">Popillia japonica</name>
    <name type="common">Japanese beetle</name>
    <dbReference type="NCBI Taxonomy" id="7064"/>
    <lineage>
        <taxon>Eukaryota</taxon>
        <taxon>Metazoa</taxon>
        <taxon>Ecdysozoa</taxon>
        <taxon>Arthropoda</taxon>
        <taxon>Hexapoda</taxon>
        <taxon>Insecta</taxon>
        <taxon>Pterygota</taxon>
        <taxon>Neoptera</taxon>
        <taxon>Endopterygota</taxon>
        <taxon>Coleoptera</taxon>
        <taxon>Polyphaga</taxon>
        <taxon>Scarabaeiformia</taxon>
        <taxon>Scarabaeidae</taxon>
        <taxon>Rutelinae</taxon>
        <taxon>Popillia</taxon>
    </lineage>
</organism>